<name>A0A9Q1KVX4_9CARY</name>
<organism evidence="1 2">
    <name type="scientific">Carnegiea gigantea</name>
    <dbReference type="NCBI Taxonomy" id="171969"/>
    <lineage>
        <taxon>Eukaryota</taxon>
        <taxon>Viridiplantae</taxon>
        <taxon>Streptophyta</taxon>
        <taxon>Embryophyta</taxon>
        <taxon>Tracheophyta</taxon>
        <taxon>Spermatophyta</taxon>
        <taxon>Magnoliopsida</taxon>
        <taxon>eudicotyledons</taxon>
        <taxon>Gunneridae</taxon>
        <taxon>Pentapetalae</taxon>
        <taxon>Caryophyllales</taxon>
        <taxon>Cactineae</taxon>
        <taxon>Cactaceae</taxon>
        <taxon>Cactoideae</taxon>
        <taxon>Echinocereeae</taxon>
        <taxon>Carnegiea</taxon>
    </lineage>
</organism>
<sequence>MTGIRHGTNTLTEWAKGWWAVVAGQPEAGNGGILVGSVGTEGPVCNRWRAARVMLILDIDMAMISKSMNTNLVPAIFWTGGTTMQQHRLAHLPGDWTLETFSKWGIQETLGKHMGFTVRVHVLFGLGYNLPCEKKLLLALAPHWPFCFHPSYNTICEDFDPNRTHHLVKGKMAFTDLVDNIGDFSHSQYMDL</sequence>
<gene>
    <name evidence="1" type="ORF">Cgig2_007354</name>
</gene>
<evidence type="ECO:0000313" key="1">
    <source>
        <dbReference type="EMBL" id="KAJ8451871.1"/>
    </source>
</evidence>
<dbReference type="AlphaFoldDB" id="A0A9Q1KVX4"/>
<keyword evidence="2" id="KW-1185">Reference proteome</keyword>
<reference evidence="1" key="1">
    <citation type="submission" date="2022-04" db="EMBL/GenBank/DDBJ databases">
        <title>Carnegiea gigantea Genome sequencing and assembly v2.</title>
        <authorList>
            <person name="Copetti D."/>
            <person name="Sanderson M.J."/>
            <person name="Burquez A."/>
            <person name="Wojciechowski M.F."/>
        </authorList>
    </citation>
    <scope>NUCLEOTIDE SEQUENCE</scope>
    <source>
        <strain evidence="1">SGP5-SGP5p</strain>
        <tissue evidence="1">Aerial part</tissue>
    </source>
</reference>
<dbReference type="EMBL" id="JAKOGI010000007">
    <property type="protein sequence ID" value="KAJ8451871.1"/>
    <property type="molecule type" value="Genomic_DNA"/>
</dbReference>
<comment type="caution">
    <text evidence="1">The sequence shown here is derived from an EMBL/GenBank/DDBJ whole genome shotgun (WGS) entry which is preliminary data.</text>
</comment>
<proteinExistence type="predicted"/>
<evidence type="ECO:0000313" key="2">
    <source>
        <dbReference type="Proteomes" id="UP001153076"/>
    </source>
</evidence>
<accession>A0A9Q1KVX4</accession>
<dbReference type="Proteomes" id="UP001153076">
    <property type="component" value="Unassembled WGS sequence"/>
</dbReference>
<protein>
    <submittedName>
        <fullName evidence="1">Uncharacterized protein</fullName>
    </submittedName>
</protein>